<feature type="compositionally biased region" description="Basic and acidic residues" evidence="1">
    <location>
        <begin position="675"/>
        <end position="687"/>
    </location>
</feature>
<accession>A0AAV7XUG8</accession>
<evidence type="ECO:0000313" key="3">
    <source>
        <dbReference type="Proteomes" id="UP001075354"/>
    </source>
</evidence>
<dbReference type="AlphaFoldDB" id="A0AAV7XUG8"/>
<organism evidence="2 3">
    <name type="scientific">Megalurothrips usitatus</name>
    <name type="common">bean blossom thrips</name>
    <dbReference type="NCBI Taxonomy" id="439358"/>
    <lineage>
        <taxon>Eukaryota</taxon>
        <taxon>Metazoa</taxon>
        <taxon>Ecdysozoa</taxon>
        <taxon>Arthropoda</taxon>
        <taxon>Hexapoda</taxon>
        <taxon>Insecta</taxon>
        <taxon>Pterygota</taxon>
        <taxon>Neoptera</taxon>
        <taxon>Paraneoptera</taxon>
        <taxon>Thysanoptera</taxon>
        <taxon>Terebrantia</taxon>
        <taxon>Thripoidea</taxon>
        <taxon>Thripidae</taxon>
        <taxon>Megalurothrips</taxon>
    </lineage>
</organism>
<keyword evidence="3" id="KW-1185">Reference proteome</keyword>
<dbReference type="Proteomes" id="UP001075354">
    <property type="component" value="Chromosome 4"/>
</dbReference>
<protein>
    <submittedName>
        <fullName evidence="2">Uncharacterized protein</fullName>
    </submittedName>
</protein>
<feature type="region of interest" description="Disordered" evidence="1">
    <location>
        <begin position="237"/>
        <end position="311"/>
    </location>
</feature>
<feature type="compositionally biased region" description="Low complexity" evidence="1">
    <location>
        <begin position="247"/>
        <end position="311"/>
    </location>
</feature>
<feature type="region of interest" description="Disordered" evidence="1">
    <location>
        <begin position="629"/>
        <end position="756"/>
    </location>
</feature>
<dbReference type="PANTHER" id="PTHR11008">
    <property type="entry name" value="PROTEIN TAKEOUT-LIKE PROTEIN"/>
    <property type="match status" value="1"/>
</dbReference>
<feature type="compositionally biased region" description="Polar residues" evidence="1">
    <location>
        <begin position="743"/>
        <end position="756"/>
    </location>
</feature>
<sequence length="797" mass="83832">MSRAVYLILKSRFEFICGVFRPAGIPELGVRPIDPLYVDGFNFSEVSGKFRVNLEMTNVTMDGLGEYLVTGVRSNLQELSLEIRLRVPSLNFRAHYHMDGRFLFLALSGGGTCQYNFTDVDNKVVVNGHLVRRVSDDALHFRVASLRWTMLPSRGRSRFFAPEGDTSMRSRATSNLLNEYADDDWESFQRAAERAFTEVFRERINRLMMNIPYRDLFPPGVLPLHLLELPIADSEEDEYPPLHWTRPSTTTTTTSTTTTAPPPTTTSTTTTTTTAPPPTTTSTTTTTTTAPPPTTTSTTTTAPPPSTVLVSTTPASVSYGVEEAPSAAGRVIVNAGGEENGGEYVVKESGMVDAVTRGEATSQGNEEAHSEGGTARGGGSAAGGKDGGVVTQDPRDVVVTYDVTPEAPAGHTVPVQDDTSPLEETGGVSVEVVALSEDSDSKNSQTVRVEEKDGDLFVGVELAAAPGGRPEDYGERNPTASSTGDTAGVKPGEVGAEETSPAPEAIPEGENGAVNAGDEVAKQGETTLTLKENSTGGAQEGGAAVHRDDDEEDAVEPEGARIASYDTDFTLDNERVDATSPTPHSPPPSSPVSVYIGDLPPDSRAEYVVVSFADQPESTSGDLLEVAARTDEVSPVQSDLGQVGETEGTTGSSGVGTVGDNKVDQGALESTTTDGHTDAIEAPDSHPTEGMAAPVSTADGLDQATEADNLIPSGSEEEEEDDGALLAEPPLIRDERGLLQADSKPTPTPEVSGNATDEASGFSLAVLGQAVSEIAKELFAEVSEVFAADGVQNATVT</sequence>
<comment type="caution">
    <text evidence="2">The sequence shown here is derived from an EMBL/GenBank/DDBJ whole genome shotgun (WGS) entry which is preliminary data.</text>
</comment>
<reference evidence="2" key="1">
    <citation type="submission" date="2022-12" db="EMBL/GenBank/DDBJ databases">
        <title>Chromosome-level genome assembly of the bean flower thrips Megalurothrips usitatus.</title>
        <authorList>
            <person name="Ma L."/>
            <person name="Liu Q."/>
            <person name="Li H."/>
            <person name="Cai W."/>
        </authorList>
    </citation>
    <scope>NUCLEOTIDE SEQUENCE</scope>
    <source>
        <strain evidence="2">Cailab_2022a</strain>
    </source>
</reference>
<evidence type="ECO:0000313" key="2">
    <source>
        <dbReference type="EMBL" id="KAJ1528461.1"/>
    </source>
</evidence>
<feature type="compositionally biased region" description="Polar residues" evidence="1">
    <location>
        <begin position="524"/>
        <end position="537"/>
    </location>
</feature>
<dbReference type="EMBL" id="JAPTSV010000004">
    <property type="protein sequence ID" value="KAJ1528461.1"/>
    <property type="molecule type" value="Genomic_DNA"/>
</dbReference>
<dbReference type="PANTHER" id="PTHR11008:SF41">
    <property type="entry name" value="RE70318P"/>
    <property type="match status" value="1"/>
</dbReference>
<feature type="region of interest" description="Disordered" evidence="1">
    <location>
        <begin position="358"/>
        <end position="392"/>
    </location>
</feature>
<name>A0AAV7XUG8_9NEOP</name>
<gene>
    <name evidence="2" type="ORF">ONE63_006872</name>
</gene>
<dbReference type="SMART" id="SM00700">
    <property type="entry name" value="JHBP"/>
    <property type="match status" value="1"/>
</dbReference>
<evidence type="ECO:0000256" key="1">
    <source>
        <dbReference type="SAM" id="MobiDB-lite"/>
    </source>
</evidence>
<proteinExistence type="predicted"/>
<dbReference type="Gene3D" id="3.15.10.30">
    <property type="entry name" value="Haemolymph juvenile hormone binding protein"/>
    <property type="match status" value="1"/>
</dbReference>
<dbReference type="GO" id="GO:0005615">
    <property type="term" value="C:extracellular space"/>
    <property type="evidence" value="ECO:0007669"/>
    <property type="project" value="TreeGrafter"/>
</dbReference>
<dbReference type="InterPro" id="IPR038606">
    <property type="entry name" value="To_sf"/>
</dbReference>
<dbReference type="Pfam" id="PF06585">
    <property type="entry name" value="JHBP"/>
    <property type="match status" value="1"/>
</dbReference>
<feature type="region of interest" description="Disordered" evidence="1">
    <location>
        <begin position="464"/>
        <end position="593"/>
    </location>
</feature>
<dbReference type="InterPro" id="IPR010562">
    <property type="entry name" value="Haemolymph_juvenile_hormone-bd"/>
</dbReference>
<feature type="compositionally biased region" description="Gly residues" evidence="1">
    <location>
        <begin position="374"/>
        <end position="387"/>
    </location>
</feature>